<accession>A0A1X7ELT9</accession>
<dbReference type="GO" id="GO:0005829">
    <property type="term" value="C:cytosol"/>
    <property type="evidence" value="ECO:0007669"/>
    <property type="project" value="TreeGrafter"/>
</dbReference>
<evidence type="ECO:0000256" key="4">
    <source>
        <dbReference type="SAM" id="MobiDB-lite"/>
    </source>
</evidence>
<dbReference type="STRING" id="28094.SAMN06295900_10631"/>
<dbReference type="Pfam" id="PF01037">
    <property type="entry name" value="AsnC_trans_reg"/>
    <property type="match status" value="1"/>
</dbReference>
<keyword evidence="7" id="KW-1185">Reference proteome</keyword>
<dbReference type="GO" id="GO:0043565">
    <property type="term" value="F:sequence-specific DNA binding"/>
    <property type="evidence" value="ECO:0007669"/>
    <property type="project" value="InterPro"/>
</dbReference>
<dbReference type="InterPro" id="IPR019885">
    <property type="entry name" value="Tscrpt_reg_HTH_AsnC-type_CS"/>
</dbReference>
<evidence type="ECO:0000256" key="2">
    <source>
        <dbReference type="ARBA" id="ARBA00023125"/>
    </source>
</evidence>
<dbReference type="InterPro" id="IPR000485">
    <property type="entry name" value="AsnC-type_HTH_dom"/>
</dbReference>
<dbReference type="InterPro" id="IPR019887">
    <property type="entry name" value="Tscrpt_reg_AsnC/Lrp_C"/>
</dbReference>
<dbReference type="Gene3D" id="3.30.70.920">
    <property type="match status" value="1"/>
</dbReference>
<dbReference type="InterPro" id="IPR036388">
    <property type="entry name" value="WH-like_DNA-bd_sf"/>
</dbReference>
<evidence type="ECO:0000259" key="5">
    <source>
        <dbReference type="PROSITE" id="PS50956"/>
    </source>
</evidence>
<dbReference type="PRINTS" id="PR00033">
    <property type="entry name" value="HTHASNC"/>
</dbReference>
<dbReference type="InterPro" id="IPR011991">
    <property type="entry name" value="ArsR-like_HTH"/>
</dbReference>
<protein>
    <submittedName>
        <fullName evidence="6">Transcriptional regulator, AsnC family</fullName>
    </submittedName>
</protein>
<dbReference type="GO" id="GO:0043200">
    <property type="term" value="P:response to amino acid"/>
    <property type="evidence" value="ECO:0007669"/>
    <property type="project" value="TreeGrafter"/>
</dbReference>
<reference evidence="7" key="1">
    <citation type="submission" date="2017-04" db="EMBL/GenBank/DDBJ databases">
        <authorList>
            <person name="Varghese N."/>
            <person name="Submissions S."/>
        </authorList>
    </citation>
    <scope>NUCLEOTIDE SEQUENCE [LARGE SCALE GENOMIC DNA]</scope>
    <source>
        <strain evidence="7">Ballard 720</strain>
    </source>
</reference>
<evidence type="ECO:0000313" key="7">
    <source>
        <dbReference type="Proteomes" id="UP000192911"/>
    </source>
</evidence>
<dbReference type="PANTHER" id="PTHR30154:SF51">
    <property type="entry name" value="ASNC-FAMILY TRANSCRIPTIONAL REGULATORY PROTEIN"/>
    <property type="match status" value="1"/>
</dbReference>
<dbReference type="InterPro" id="IPR019888">
    <property type="entry name" value="Tscrpt_reg_AsnC-like"/>
</dbReference>
<evidence type="ECO:0000256" key="3">
    <source>
        <dbReference type="ARBA" id="ARBA00023163"/>
    </source>
</evidence>
<sequence length="182" mass="19807">MAKRLSEGTMGNSAPLDAIDRALLRLLAEDGRAAVADLARAVGLSAPSTAERLRRLEAQGVIGRYTIDVNPRALGYMLQAIVRVRPLPGQLHLVEEAIRRIPEFVECDKVTGDDCFICRLYLRSIDELDEILSKVTDRAETSTAIVKATPIARRLPPLDAPGAADDGAKEAPRPRTAKRGTR</sequence>
<organism evidence="6 7">
    <name type="scientific">Trinickia caryophylli</name>
    <name type="common">Paraburkholderia caryophylli</name>
    <dbReference type="NCBI Taxonomy" id="28094"/>
    <lineage>
        <taxon>Bacteria</taxon>
        <taxon>Pseudomonadati</taxon>
        <taxon>Pseudomonadota</taxon>
        <taxon>Betaproteobacteria</taxon>
        <taxon>Burkholderiales</taxon>
        <taxon>Burkholderiaceae</taxon>
        <taxon>Trinickia</taxon>
    </lineage>
</organism>
<dbReference type="PANTHER" id="PTHR30154">
    <property type="entry name" value="LEUCINE-RESPONSIVE REGULATORY PROTEIN"/>
    <property type="match status" value="1"/>
</dbReference>
<feature type="compositionally biased region" description="Low complexity" evidence="4">
    <location>
        <begin position="155"/>
        <end position="165"/>
    </location>
</feature>
<feature type="domain" description="HTH asnC-type" evidence="5">
    <location>
        <begin position="16"/>
        <end position="77"/>
    </location>
</feature>
<dbReference type="CDD" id="cd00090">
    <property type="entry name" value="HTH_ARSR"/>
    <property type="match status" value="1"/>
</dbReference>
<keyword evidence="3" id="KW-0804">Transcription</keyword>
<evidence type="ECO:0000256" key="1">
    <source>
        <dbReference type="ARBA" id="ARBA00023015"/>
    </source>
</evidence>
<dbReference type="PROSITE" id="PS00519">
    <property type="entry name" value="HTH_ASNC_1"/>
    <property type="match status" value="1"/>
</dbReference>
<dbReference type="Pfam" id="PF13404">
    <property type="entry name" value="HTH_AsnC-type"/>
    <property type="match status" value="1"/>
</dbReference>
<dbReference type="SUPFAM" id="SSF46785">
    <property type="entry name" value="Winged helix' DNA-binding domain"/>
    <property type="match status" value="1"/>
</dbReference>
<dbReference type="Proteomes" id="UP000192911">
    <property type="component" value="Unassembled WGS sequence"/>
</dbReference>
<proteinExistence type="predicted"/>
<dbReference type="EMBL" id="FXAH01000006">
    <property type="protein sequence ID" value="SMF36164.1"/>
    <property type="molecule type" value="Genomic_DNA"/>
</dbReference>
<keyword evidence="2" id="KW-0238">DNA-binding</keyword>
<dbReference type="SMART" id="SM00344">
    <property type="entry name" value="HTH_ASNC"/>
    <property type="match status" value="1"/>
</dbReference>
<evidence type="ECO:0000313" key="6">
    <source>
        <dbReference type="EMBL" id="SMF36164.1"/>
    </source>
</evidence>
<dbReference type="Gene3D" id="1.10.10.10">
    <property type="entry name" value="Winged helix-like DNA-binding domain superfamily/Winged helix DNA-binding domain"/>
    <property type="match status" value="1"/>
</dbReference>
<keyword evidence="1" id="KW-0805">Transcription regulation</keyword>
<gene>
    <name evidence="6" type="ORF">SAMN06295900_10631</name>
</gene>
<dbReference type="PROSITE" id="PS50956">
    <property type="entry name" value="HTH_ASNC_2"/>
    <property type="match status" value="1"/>
</dbReference>
<name>A0A1X7ELT9_TRICW</name>
<feature type="region of interest" description="Disordered" evidence="4">
    <location>
        <begin position="155"/>
        <end position="182"/>
    </location>
</feature>
<dbReference type="InterPro" id="IPR036390">
    <property type="entry name" value="WH_DNA-bd_sf"/>
</dbReference>
<dbReference type="GO" id="GO:0006355">
    <property type="term" value="P:regulation of DNA-templated transcription"/>
    <property type="evidence" value="ECO:0007669"/>
    <property type="project" value="UniProtKB-ARBA"/>
</dbReference>
<dbReference type="AlphaFoldDB" id="A0A1X7ELT9"/>